<feature type="signal peptide" evidence="2">
    <location>
        <begin position="1"/>
        <end position="25"/>
    </location>
</feature>
<organism evidence="3 4">
    <name type="scientific">Micromonospora radicis</name>
    <dbReference type="NCBI Taxonomy" id="1894971"/>
    <lineage>
        <taxon>Bacteria</taxon>
        <taxon>Bacillati</taxon>
        <taxon>Actinomycetota</taxon>
        <taxon>Actinomycetes</taxon>
        <taxon>Micromonosporales</taxon>
        <taxon>Micromonosporaceae</taxon>
        <taxon>Micromonospora</taxon>
    </lineage>
</organism>
<dbReference type="AlphaFoldDB" id="A0A418MW31"/>
<dbReference type="OrthoDB" id="3697810at2"/>
<feature type="compositionally biased region" description="Gly residues" evidence="1">
    <location>
        <begin position="84"/>
        <end position="95"/>
    </location>
</feature>
<reference evidence="3 4" key="1">
    <citation type="submission" date="2018-08" db="EMBL/GenBank/DDBJ databases">
        <title>Jishengella sp. nov., isolated from a root of Azadirachta indica A. Juss. var. siamensis Valenton.</title>
        <authorList>
            <person name="Kuncharoen N."/>
            <person name="Tanasupawat S."/>
            <person name="Kudo T."/>
            <person name="Ohkuma M."/>
        </authorList>
    </citation>
    <scope>NUCLEOTIDE SEQUENCE [LARGE SCALE GENOMIC DNA]</scope>
    <source>
        <strain evidence="3 4">AZ1-13</strain>
    </source>
</reference>
<proteinExistence type="predicted"/>
<gene>
    <name evidence="3" type="ORF">D2L64_10760</name>
</gene>
<feature type="chain" id="PRO_5019474251" evidence="2">
    <location>
        <begin position="26"/>
        <end position="210"/>
    </location>
</feature>
<feature type="region of interest" description="Disordered" evidence="1">
    <location>
        <begin position="26"/>
        <end position="104"/>
    </location>
</feature>
<protein>
    <submittedName>
        <fullName evidence="3">Uncharacterized protein</fullName>
    </submittedName>
</protein>
<accession>A0A418MW31</accession>
<evidence type="ECO:0000256" key="1">
    <source>
        <dbReference type="SAM" id="MobiDB-lite"/>
    </source>
</evidence>
<keyword evidence="4" id="KW-1185">Reference proteome</keyword>
<sequence>MPGPVLIRTVVVALTVALVASGCTAAGTTESAPTATGPAPTSPATGDLGGPAASAPASSEPATAEPTAAATGRGTTGGSTESGSTGGGSTGGGQSGTTSSAPASGPTITYFRVAQKPSCPAGTSVNPIPGSPVVIEWKTSNVDHVAISVDGGGVYADNYPPTGSETLNFPCAGGAGDTQRHTYLLTVRNGQGKQTKQLVVTATVHDIPEV</sequence>
<dbReference type="RefSeq" id="WP_147376225.1">
    <property type="nucleotide sequence ID" value="NZ_QXEC01000008.1"/>
</dbReference>
<keyword evidence="2" id="KW-0732">Signal</keyword>
<evidence type="ECO:0000313" key="3">
    <source>
        <dbReference type="EMBL" id="RIV38904.1"/>
    </source>
</evidence>
<dbReference type="EMBL" id="QXEC01000008">
    <property type="protein sequence ID" value="RIV38904.1"/>
    <property type="molecule type" value="Genomic_DNA"/>
</dbReference>
<dbReference type="Proteomes" id="UP000283832">
    <property type="component" value="Unassembled WGS sequence"/>
</dbReference>
<evidence type="ECO:0000256" key="2">
    <source>
        <dbReference type="SAM" id="SignalP"/>
    </source>
</evidence>
<name>A0A418MW31_9ACTN</name>
<feature type="compositionally biased region" description="Low complexity" evidence="1">
    <location>
        <begin position="26"/>
        <end position="83"/>
    </location>
</feature>
<comment type="caution">
    <text evidence="3">The sequence shown here is derived from an EMBL/GenBank/DDBJ whole genome shotgun (WGS) entry which is preliminary data.</text>
</comment>
<evidence type="ECO:0000313" key="4">
    <source>
        <dbReference type="Proteomes" id="UP000283832"/>
    </source>
</evidence>